<accession>C5L6K1</accession>
<evidence type="ECO:0000313" key="1">
    <source>
        <dbReference type="EMBL" id="EER07662.1"/>
    </source>
</evidence>
<dbReference type="EMBL" id="GG679769">
    <property type="protein sequence ID" value="EER07662.1"/>
    <property type="molecule type" value="Genomic_DNA"/>
</dbReference>
<keyword evidence="2" id="KW-1185">Reference proteome</keyword>
<dbReference type="Proteomes" id="UP000007800">
    <property type="component" value="Unassembled WGS sequence"/>
</dbReference>
<protein>
    <submittedName>
        <fullName evidence="1">Uncharacterized protein</fullName>
    </submittedName>
</protein>
<dbReference type="AlphaFoldDB" id="C5L6K1"/>
<name>C5L6K1_PERM5</name>
<dbReference type="RefSeq" id="XP_002775846.1">
    <property type="nucleotide sequence ID" value="XM_002775800.1"/>
</dbReference>
<organism evidence="2">
    <name type="scientific">Perkinsus marinus (strain ATCC 50983 / TXsc)</name>
    <dbReference type="NCBI Taxonomy" id="423536"/>
    <lineage>
        <taxon>Eukaryota</taxon>
        <taxon>Sar</taxon>
        <taxon>Alveolata</taxon>
        <taxon>Perkinsozoa</taxon>
        <taxon>Perkinsea</taxon>
        <taxon>Perkinsida</taxon>
        <taxon>Perkinsidae</taxon>
        <taxon>Perkinsus</taxon>
    </lineage>
</organism>
<evidence type="ECO:0000313" key="2">
    <source>
        <dbReference type="Proteomes" id="UP000007800"/>
    </source>
</evidence>
<feature type="non-terminal residue" evidence="1">
    <location>
        <position position="1"/>
    </location>
</feature>
<dbReference type="GeneID" id="9042377"/>
<gene>
    <name evidence="1" type="ORF">Pmar_PMAR024068</name>
</gene>
<dbReference type="InParanoid" id="C5L6K1"/>
<feature type="non-terminal residue" evidence="1">
    <location>
        <position position="80"/>
    </location>
</feature>
<reference evidence="1 2" key="1">
    <citation type="submission" date="2008-07" db="EMBL/GenBank/DDBJ databases">
        <authorList>
            <person name="El-Sayed N."/>
            <person name="Caler E."/>
            <person name="Inman J."/>
            <person name="Amedeo P."/>
            <person name="Hass B."/>
            <person name="Wortman J."/>
        </authorList>
    </citation>
    <scope>NUCLEOTIDE SEQUENCE [LARGE SCALE GENOMIC DNA]</scope>
    <source>
        <strain evidence="2">ATCC 50983 / TXsc</strain>
    </source>
</reference>
<proteinExistence type="predicted"/>
<sequence>FLEPSSSEEWSRLSYVDSPQDAFQFNKERSFLRTMRLYTINSLSVICAITGESLVEHTGGIRIKHRSESIALERGTHGKR</sequence>